<dbReference type="PANTHER" id="PTHR40375">
    <property type="entry name" value="SPORULATION-SPECIFIC PROTEIN 22"/>
    <property type="match status" value="1"/>
</dbReference>
<sequence length="594" mass="68549">MNMATKVAKAWISLYQYCGDYERAEKAFEEALGWKHKAESTSSLSKPDRTWSYQHMDTSELFMFMAELASRRGEWRNAEELFDKASVRLLQMYSNRLEDSLSSNLTKMLLRISSDMHKDVVYYMARLFILIKVDNPVKITVERVYFQAMEKCSVQTGDMYLLMNTLRNLQNIVQADTLVSGLDLLIQRNLNTNHPKSDDLATFQTLTLFKLSFIAKCTPQDISATEELLESTMNGDCFYEQDFSHALVWYKHTWSLCLASFPKDPNTLVLARKLAVCYLEADLPERALHYLSESFPDDTFSNEDYILLFDISIKLSMWSKALLYLENLISSKGLEMYELLSVAKKAFMAKLSDILCQLKNTNEDVDNDKNKDPWTSIVQLFEIEAMVKLGHFEEAAKAQYAQTSENASAGRICGRMTAAFLQVQCPIQILIRVLEALIGLFYARKRPDEVDRCAKWTRLYLAISIEHDKKRTLELLQKTLLYMGCETYPQDELYYIVVVTWNEGVALSYSHDSDKARQWCQLTFSLLKYMKNKEKLKDEMTQAYALMMSRLNKKHVPVEVYPLVTVVSVCVLGGIGSMVRKFWTDPDIRHKSSS</sequence>
<reference evidence="2 3" key="1">
    <citation type="submission" date="2024-04" db="EMBL/GenBank/DDBJ databases">
        <title>Symmetric and asymmetric DNA N6-adenine methylation regulates different biological responses in Mucorales.</title>
        <authorList>
            <consortium name="Lawrence Berkeley National Laboratory"/>
            <person name="Lax C."/>
            <person name="Mondo S.J."/>
            <person name="Osorio-Concepcion M."/>
            <person name="Muszewska A."/>
            <person name="Corrochano-Luque M."/>
            <person name="Gutierrez G."/>
            <person name="Riley R."/>
            <person name="Lipzen A."/>
            <person name="Guo J."/>
            <person name="Hundley H."/>
            <person name="Amirebrahimi M."/>
            <person name="Ng V."/>
            <person name="Lorenzo-Gutierrez D."/>
            <person name="Binder U."/>
            <person name="Yang J."/>
            <person name="Song Y."/>
            <person name="Canovas D."/>
            <person name="Navarro E."/>
            <person name="Freitag M."/>
            <person name="Gabaldon T."/>
            <person name="Grigoriev I.V."/>
            <person name="Corrochano L.M."/>
            <person name="Nicolas F.E."/>
            <person name="Garre V."/>
        </authorList>
    </citation>
    <scope>NUCLEOTIDE SEQUENCE [LARGE SCALE GENOMIC DNA]</scope>
    <source>
        <strain evidence="2 3">L51</strain>
    </source>
</reference>
<gene>
    <name evidence="2" type="ORF">J3Q64DRAFT_1843955</name>
</gene>
<feature type="transmembrane region" description="Helical" evidence="1">
    <location>
        <begin position="560"/>
        <end position="579"/>
    </location>
</feature>
<evidence type="ECO:0000313" key="2">
    <source>
        <dbReference type="EMBL" id="KAL0096444.1"/>
    </source>
</evidence>
<dbReference type="Gene3D" id="1.25.40.10">
    <property type="entry name" value="Tetratricopeptide repeat domain"/>
    <property type="match status" value="1"/>
</dbReference>
<dbReference type="Proteomes" id="UP001448207">
    <property type="component" value="Unassembled WGS sequence"/>
</dbReference>
<keyword evidence="3" id="KW-1185">Reference proteome</keyword>
<dbReference type="InterPro" id="IPR039057">
    <property type="entry name" value="Spo22/ZIP4"/>
</dbReference>
<dbReference type="SUPFAM" id="SSF48452">
    <property type="entry name" value="TPR-like"/>
    <property type="match status" value="1"/>
</dbReference>
<comment type="caution">
    <text evidence="2">The sequence shown here is derived from an EMBL/GenBank/DDBJ whole genome shotgun (WGS) entry which is preliminary data.</text>
</comment>
<dbReference type="PANTHER" id="PTHR40375:SF2">
    <property type="entry name" value="SPORULATION-SPECIFIC PROTEIN 22"/>
    <property type="match status" value="1"/>
</dbReference>
<dbReference type="InterPro" id="IPR011990">
    <property type="entry name" value="TPR-like_helical_dom_sf"/>
</dbReference>
<evidence type="ECO:0000313" key="3">
    <source>
        <dbReference type="Proteomes" id="UP001448207"/>
    </source>
</evidence>
<evidence type="ECO:0000256" key="1">
    <source>
        <dbReference type="SAM" id="Phobius"/>
    </source>
</evidence>
<protein>
    <recommendedName>
        <fullName evidence="4">Protein ZIP4 homolog</fullName>
    </recommendedName>
</protein>
<keyword evidence="1" id="KW-0472">Membrane</keyword>
<organism evidence="2 3">
    <name type="scientific">Phycomyces blakesleeanus</name>
    <dbReference type="NCBI Taxonomy" id="4837"/>
    <lineage>
        <taxon>Eukaryota</taxon>
        <taxon>Fungi</taxon>
        <taxon>Fungi incertae sedis</taxon>
        <taxon>Mucoromycota</taxon>
        <taxon>Mucoromycotina</taxon>
        <taxon>Mucoromycetes</taxon>
        <taxon>Mucorales</taxon>
        <taxon>Phycomycetaceae</taxon>
        <taxon>Phycomyces</taxon>
    </lineage>
</organism>
<proteinExistence type="predicted"/>
<keyword evidence="1" id="KW-1133">Transmembrane helix</keyword>
<keyword evidence="1" id="KW-0812">Transmembrane</keyword>
<accession>A0ABR3BC69</accession>
<dbReference type="EMBL" id="JBCLYO010000001">
    <property type="protein sequence ID" value="KAL0096444.1"/>
    <property type="molecule type" value="Genomic_DNA"/>
</dbReference>
<evidence type="ECO:0008006" key="4">
    <source>
        <dbReference type="Google" id="ProtNLM"/>
    </source>
</evidence>
<name>A0ABR3BC69_PHYBL</name>